<dbReference type="NCBIfam" id="TIGR00193">
    <property type="entry name" value="urease_gam"/>
    <property type="match status" value="1"/>
</dbReference>
<gene>
    <name evidence="12" type="primary">URE1</name>
    <name evidence="12" type="ORF">MCAP1_002771</name>
</gene>
<dbReference type="NCBIfam" id="NF009686">
    <property type="entry name" value="PRK13207.1"/>
    <property type="match status" value="1"/>
</dbReference>
<dbReference type="Gene3D" id="3.30.280.10">
    <property type="entry name" value="Urease, gamma-like subunit"/>
    <property type="match status" value="1"/>
</dbReference>
<dbReference type="Gene3D" id="2.10.150.10">
    <property type="entry name" value="Urease, beta subunit"/>
    <property type="match status" value="1"/>
</dbReference>
<comment type="catalytic activity">
    <reaction evidence="6">
        <text>urea + 2 H2O + H(+) = hydrogencarbonate + 2 NH4(+)</text>
        <dbReference type="Rhea" id="RHEA:20557"/>
        <dbReference type="ChEBI" id="CHEBI:15377"/>
        <dbReference type="ChEBI" id="CHEBI:15378"/>
        <dbReference type="ChEBI" id="CHEBI:16199"/>
        <dbReference type="ChEBI" id="CHEBI:17544"/>
        <dbReference type="ChEBI" id="CHEBI:28938"/>
        <dbReference type="EC" id="3.5.1.5"/>
    </reaction>
</comment>
<comment type="pathway">
    <text evidence="1 6">Nitrogen metabolism; urea degradation; CO(2) and NH(3) from urea (urease route): step 1/1.</text>
</comment>
<dbReference type="InterPro" id="IPR036463">
    <property type="entry name" value="Urease_gamma_sf"/>
</dbReference>
<dbReference type="InterPro" id="IPR005848">
    <property type="entry name" value="Urease_asu"/>
</dbReference>
<reference evidence="12" key="1">
    <citation type="submission" date="2023-03" db="EMBL/GenBank/DDBJ databases">
        <title>Mating type loci evolution in Malassezia.</title>
        <authorList>
            <person name="Coelho M.A."/>
        </authorList>
    </citation>
    <scope>NUCLEOTIDE SEQUENCE</scope>
    <source>
        <strain evidence="12">CBS 10434</strain>
    </source>
</reference>
<dbReference type="InterPro" id="IPR017951">
    <property type="entry name" value="Urease_asu_c"/>
</dbReference>
<dbReference type="PANTHER" id="PTHR33569:SF1">
    <property type="entry name" value="UREASE"/>
    <property type="match status" value="1"/>
</dbReference>
<evidence type="ECO:0000313" key="13">
    <source>
        <dbReference type="Proteomes" id="UP001220961"/>
    </source>
</evidence>
<name>A0AAF0E9Y0_9BASI</name>
<comment type="cofactor">
    <cofactor evidence="8">
        <name>Ni cation</name>
        <dbReference type="ChEBI" id="CHEBI:25516"/>
    </cofactor>
    <text evidence="8">Binds 2 nickel ions per subunit.</text>
</comment>
<dbReference type="GO" id="GO:0016151">
    <property type="term" value="F:nickel cation binding"/>
    <property type="evidence" value="ECO:0007669"/>
    <property type="project" value="InterPro"/>
</dbReference>
<evidence type="ECO:0000256" key="8">
    <source>
        <dbReference type="PIRSR" id="PIRSR001222-51"/>
    </source>
</evidence>
<dbReference type="Pfam" id="PF01979">
    <property type="entry name" value="Amidohydro_1"/>
    <property type="match status" value="1"/>
</dbReference>
<dbReference type="SUPFAM" id="SSF51338">
    <property type="entry name" value="Composite domain of metallo-dependent hydrolases"/>
    <property type="match status" value="2"/>
</dbReference>
<dbReference type="NCBIfam" id="TIGR01792">
    <property type="entry name" value="urease_alph"/>
    <property type="match status" value="1"/>
</dbReference>
<keyword evidence="4 6" id="KW-0479">Metal-binding</keyword>
<protein>
    <recommendedName>
        <fullName evidence="2 6">Urease</fullName>
        <ecNumber evidence="2 6">3.5.1.5</ecNumber>
    </recommendedName>
    <alternativeName>
        <fullName evidence="6">Urea amidohydrolase</fullName>
    </alternativeName>
</protein>
<dbReference type="InterPro" id="IPR029754">
    <property type="entry name" value="Urease_Ni-bd"/>
</dbReference>
<dbReference type="InterPro" id="IPR017950">
    <property type="entry name" value="Urease_AS"/>
</dbReference>
<dbReference type="Proteomes" id="UP001220961">
    <property type="component" value="Chromosome 5"/>
</dbReference>
<feature type="active site" description="Proton donor" evidence="9 10">
    <location>
        <position position="562"/>
    </location>
</feature>
<dbReference type="PANTHER" id="PTHR33569">
    <property type="entry name" value="UREASE"/>
    <property type="match status" value="1"/>
</dbReference>
<evidence type="ECO:0000256" key="4">
    <source>
        <dbReference type="ARBA" id="ARBA00022723"/>
    </source>
</evidence>
<dbReference type="InterPro" id="IPR036461">
    <property type="entry name" value="Urease_betasu_sf"/>
</dbReference>
<evidence type="ECO:0000256" key="2">
    <source>
        <dbReference type="ARBA" id="ARBA00012934"/>
    </source>
</evidence>
<dbReference type="Gene3D" id="3.20.20.140">
    <property type="entry name" value="Metal-dependent hydrolases"/>
    <property type="match status" value="1"/>
</dbReference>
<dbReference type="PIRSF" id="PIRSF001222">
    <property type="entry name" value="Urease"/>
    <property type="match status" value="1"/>
</dbReference>
<proteinExistence type="inferred from homology"/>
<keyword evidence="13" id="KW-1185">Reference proteome</keyword>
<dbReference type="InterPro" id="IPR006680">
    <property type="entry name" value="Amidohydro-rel"/>
</dbReference>
<dbReference type="PROSITE" id="PS00145">
    <property type="entry name" value="UREASE_2"/>
    <property type="match status" value="1"/>
</dbReference>
<feature type="modified residue" description="N6-carboxylysine" evidence="7">
    <location>
        <position position="459"/>
    </location>
</feature>
<dbReference type="InterPro" id="IPR032466">
    <property type="entry name" value="Metal_Hydrolase"/>
</dbReference>
<dbReference type="AlphaFoldDB" id="A0AAF0E9Y0"/>
<feature type="binding site" evidence="8">
    <location>
        <position position="376"/>
    </location>
    <ligand>
        <name>Ni(2+)</name>
        <dbReference type="ChEBI" id="CHEBI:49786"/>
        <label>1</label>
    </ligand>
</feature>
<evidence type="ECO:0000259" key="11">
    <source>
        <dbReference type="PROSITE" id="PS51368"/>
    </source>
</evidence>
<dbReference type="Gene3D" id="2.30.40.10">
    <property type="entry name" value="Urease, subunit C, domain 1"/>
    <property type="match status" value="1"/>
</dbReference>
<feature type="binding site" description="via carbamate group" evidence="8">
    <location>
        <position position="459"/>
    </location>
    <ligand>
        <name>Ni(2+)</name>
        <dbReference type="ChEBI" id="CHEBI:49786"/>
        <label>2</label>
    </ligand>
</feature>
<dbReference type="SUPFAM" id="SSF51556">
    <property type="entry name" value="Metallo-dependent hydrolases"/>
    <property type="match status" value="1"/>
</dbReference>
<dbReference type="InterPro" id="IPR011612">
    <property type="entry name" value="Urease_alpha_N_dom"/>
</dbReference>
<keyword evidence="5 6" id="KW-0378">Hydrolase</keyword>
<feature type="binding site" evidence="8">
    <location>
        <position position="514"/>
    </location>
    <ligand>
        <name>Ni(2+)</name>
        <dbReference type="ChEBI" id="CHEBI:49786"/>
        <label>2</label>
    </ligand>
</feature>
<keyword evidence="3 6" id="KW-0533">Nickel</keyword>
<evidence type="ECO:0000256" key="6">
    <source>
        <dbReference type="PIRNR" id="PIRNR001222"/>
    </source>
</evidence>
<dbReference type="CDD" id="cd00375">
    <property type="entry name" value="Urease_alpha"/>
    <property type="match status" value="1"/>
</dbReference>
<evidence type="ECO:0000256" key="10">
    <source>
        <dbReference type="PROSITE-ProRule" id="PRU00700"/>
    </source>
</evidence>
<feature type="binding site" evidence="8">
    <location>
        <position position="602"/>
    </location>
    <ligand>
        <name>Ni(2+)</name>
        <dbReference type="ChEBI" id="CHEBI:49786"/>
        <label>1</label>
    </ligand>
</feature>
<dbReference type="EC" id="3.5.1.5" evidence="2 6"/>
<dbReference type="HAMAP" id="MF_01953">
    <property type="entry name" value="Urease_alpha"/>
    <property type="match status" value="1"/>
</dbReference>
<organism evidence="12 13">
    <name type="scientific">Malassezia caprae</name>
    <dbReference type="NCBI Taxonomy" id="1381934"/>
    <lineage>
        <taxon>Eukaryota</taxon>
        <taxon>Fungi</taxon>
        <taxon>Dikarya</taxon>
        <taxon>Basidiomycota</taxon>
        <taxon>Ustilaginomycotina</taxon>
        <taxon>Malasseziomycetes</taxon>
        <taxon>Malasseziales</taxon>
        <taxon>Malasseziaceae</taxon>
        <taxon>Malassezia</taxon>
    </lineage>
</organism>
<feature type="binding site" evidence="8">
    <location>
        <position position="378"/>
    </location>
    <ligand>
        <name>Ni(2+)</name>
        <dbReference type="ChEBI" id="CHEBI:49786"/>
        <label>1</label>
    </ligand>
</feature>
<dbReference type="InterPro" id="IPR002026">
    <property type="entry name" value="Urease_gamma/gamma-beta_su"/>
</dbReference>
<feature type="binding site" evidence="10">
    <location>
        <position position="461"/>
    </location>
    <ligand>
        <name>substrate</name>
    </ligand>
</feature>
<comment type="PTM">
    <text evidence="7">Carbamylation allows a single lysine to coordinate two nickel ions.</text>
</comment>
<dbReference type="SUPFAM" id="SSF51278">
    <property type="entry name" value="Urease, beta-subunit"/>
    <property type="match status" value="1"/>
</dbReference>
<feature type="domain" description="Urease" evidence="11">
    <location>
        <begin position="371"/>
        <end position="811"/>
    </location>
</feature>
<dbReference type="GO" id="GO:0043419">
    <property type="term" value="P:urea catabolic process"/>
    <property type="evidence" value="ECO:0007669"/>
    <property type="project" value="InterPro"/>
</dbReference>
<dbReference type="Pfam" id="PF00547">
    <property type="entry name" value="Urease_gamma"/>
    <property type="match status" value="1"/>
</dbReference>
<dbReference type="SUPFAM" id="SSF54111">
    <property type="entry name" value="Urease, gamma-subunit"/>
    <property type="match status" value="1"/>
</dbReference>
<dbReference type="InterPro" id="IPR050069">
    <property type="entry name" value="Urease_subunit"/>
</dbReference>
<dbReference type="CDD" id="cd00390">
    <property type="entry name" value="Urease_gamma"/>
    <property type="match status" value="1"/>
</dbReference>
<dbReference type="Pfam" id="PF00699">
    <property type="entry name" value="Urease_beta"/>
    <property type="match status" value="1"/>
</dbReference>
<dbReference type="InterPro" id="IPR011059">
    <property type="entry name" value="Metal-dep_hydrolase_composite"/>
</dbReference>
<dbReference type="InterPro" id="IPR008221">
    <property type="entry name" value="Urease"/>
</dbReference>
<dbReference type="PROSITE" id="PS01120">
    <property type="entry name" value="UREASE_1"/>
    <property type="match status" value="1"/>
</dbReference>
<evidence type="ECO:0000256" key="5">
    <source>
        <dbReference type="ARBA" id="ARBA00022801"/>
    </source>
</evidence>
<dbReference type="EMBL" id="CP119912">
    <property type="protein sequence ID" value="WFD20525.1"/>
    <property type="molecule type" value="Genomic_DNA"/>
</dbReference>
<dbReference type="PRINTS" id="PR01752">
    <property type="entry name" value="UREASE"/>
</dbReference>
<dbReference type="InterPro" id="IPR002019">
    <property type="entry name" value="Urease_beta-like"/>
</dbReference>
<evidence type="ECO:0000256" key="9">
    <source>
        <dbReference type="PIRSR" id="PIRSR611612-52"/>
    </source>
</evidence>
<dbReference type="GO" id="GO:0009039">
    <property type="term" value="F:urease activity"/>
    <property type="evidence" value="ECO:0007669"/>
    <property type="project" value="UniProtKB-EC"/>
</dbReference>
<accession>A0AAF0E9Y0</accession>
<evidence type="ECO:0000256" key="3">
    <source>
        <dbReference type="ARBA" id="ARBA00022596"/>
    </source>
</evidence>
<feature type="binding site" evidence="8">
    <location>
        <position position="488"/>
    </location>
    <ligand>
        <name>Ni(2+)</name>
        <dbReference type="ChEBI" id="CHEBI:49786"/>
        <label>2</label>
    </ligand>
</feature>
<evidence type="ECO:0000256" key="1">
    <source>
        <dbReference type="ARBA" id="ARBA00004897"/>
    </source>
</evidence>
<dbReference type="PROSITE" id="PS51368">
    <property type="entry name" value="UREASE_3"/>
    <property type="match status" value="1"/>
</dbReference>
<dbReference type="Pfam" id="PF00449">
    <property type="entry name" value="Urease_alpha"/>
    <property type="match status" value="1"/>
</dbReference>
<evidence type="ECO:0000313" key="12">
    <source>
        <dbReference type="EMBL" id="WFD20525.1"/>
    </source>
</evidence>
<evidence type="ECO:0000256" key="7">
    <source>
        <dbReference type="PIRSR" id="PIRSR001222-50"/>
    </source>
</evidence>
<feature type="binding site" description="via carbamate group" evidence="8">
    <location>
        <position position="459"/>
    </location>
    <ligand>
        <name>Ni(2+)</name>
        <dbReference type="ChEBI" id="CHEBI:49786"/>
        <label>1</label>
    </ligand>
</feature>
<sequence>MHLLPRERDKLYVRQAGLLAQSRLARGQQLNHTEAVALICAVMHERARDGDISVSHMMQLGKTILGYCHVLPGVAQTIKEVMIEATFRDGTFLVAVKDPVCSPRGNLELALFGSGLPVPTEPDLFPDVMAPEGPIPGRIIVADAPPIVLFPEYRRIQLDMVNSGDRPIQVGSHFPLEKVNPAMLFDRETARGYKLDVAAGTALRFEPGDSKRVTLVETGATYKARIARGDTGVPPDGPAPFELSRLAYNTLYGPTTGDRVRLGDTDLWAVVEKDYTVYGDECTFGGGKVLRDGMGQCSGRAADTVLDTVVTNALILDSTGIIKADIGIKDGHIVGIGKAGNPDTMAYVTPNMVIGACTEAIAGEHMIITAGGLDSHVHFITPDMVEEGLASGLTTLIGGGTGPAHGTRATTCTPGPWHVRQMLLATDTLPVNILLTGKGNDSGEQPLRDQIEAGCGGLKIHEDWGATRDVIDCCLRVCDEYDVQCTIHTDSLNETCFVEGTMESFKDRTIHTYHSEGAGGGHAPDIIRVCGESNVLPSSTNPTRPYARNTVDEHLDMLMVCHHLSKNIAEDVAFADSRIRAETIAAEDVLHDLGAISMMSSDSLAMGRIGEVVSRTWRTASKMKNERGPLRMENEVDSLTNDNLRIKRYVSKYTINPAISHGIAHKIGSIEVGKAADLIIYHPEHFAVRPDMVLKCGQIVLANIGDSNASIPTVEPMYLRRMFGYQPKSAAHCSIAFVSKASLPKVATYGLDKQIVAVEGCRTLRKSDMRWNKALPTVQVDPETFIVKADGENLTTEPSEEVPLARATGLF</sequence>
<dbReference type="GO" id="GO:0035550">
    <property type="term" value="C:urease complex"/>
    <property type="evidence" value="ECO:0007669"/>
    <property type="project" value="InterPro"/>
</dbReference>